<accession>A0A9P3GG23</accession>
<evidence type="ECO:0000313" key="2">
    <source>
        <dbReference type="Proteomes" id="UP000703269"/>
    </source>
</evidence>
<organism evidence="1 2">
    <name type="scientific">Phanerochaete sordida</name>
    <dbReference type="NCBI Taxonomy" id="48140"/>
    <lineage>
        <taxon>Eukaryota</taxon>
        <taxon>Fungi</taxon>
        <taxon>Dikarya</taxon>
        <taxon>Basidiomycota</taxon>
        <taxon>Agaricomycotina</taxon>
        <taxon>Agaricomycetes</taxon>
        <taxon>Polyporales</taxon>
        <taxon>Phanerochaetaceae</taxon>
        <taxon>Phanerochaete</taxon>
    </lineage>
</organism>
<name>A0A9P3GG23_9APHY</name>
<gene>
    <name evidence="1" type="ORF">PsYK624_104500</name>
</gene>
<keyword evidence="2" id="KW-1185">Reference proteome</keyword>
<comment type="caution">
    <text evidence="1">The sequence shown here is derived from an EMBL/GenBank/DDBJ whole genome shotgun (WGS) entry which is preliminary data.</text>
</comment>
<protein>
    <submittedName>
        <fullName evidence="1">Uncharacterized protein</fullName>
    </submittedName>
</protein>
<sequence>MCSVLCTIPLYGDLPRAKRLGALGRSYGAVLYDISTSDLAIFLPGVVDLTKVFGSERHCGFAMPHEEPVRTNPEIKRP</sequence>
<reference evidence="1 2" key="1">
    <citation type="submission" date="2021-08" db="EMBL/GenBank/DDBJ databases">
        <title>Draft Genome Sequence of Phanerochaete sordida strain YK-624.</title>
        <authorList>
            <person name="Mori T."/>
            <person name="Dohra H."/>
            <person name="Suzuki T."/>
            <person name="Kawagishi H."/>
            <person name="Hirai H."/>
        </authorList>
    </citation>
    <scope>NUCLEOTIDE SEQUENCE [LARGE SCALE GENOMIC DNA]</scope>
    <source>
        <strain evidence="1 2">YK-624</strain>
    </source>
</reference>
<dbReference type="Proteomes" id="UP000703269">
    <property type="component" value="Unassembled WGS sequence"/>
</dbReference>
<dbReference type="EMBL" id="BPQB01000039">
    <property type="protein sequence ID" value="GJE94281.1"/>
    <property type="molecule type" value="Genomic_DNA"/>
</dbReference>
<dbReference type="AlphaFoldDB" id="A0A9P3GG23"/>
<proteinExistence type="predicted"/>
<evidence type="ECO:0000313" key="1">
    <source>
        <dbReference type="EMBL" id="GJE94281.1"/>
    </source>
</evidence>